<evidence type="ECO:0000259" key="8">
    <source>
        <dbReference type="Pfam" id="PF06429"/>
    </source>
</evidence>
<dbReference type="EMBL" id="QFQB01000005">
    <property type="protein sequence ID" value="PZQ48487.1"/>
    <property type="molecule type" value="Genomic_DNA"/>
</dbReference>
<dbReference type="AlphaFoldDB" id="A0A2W5PUQ1"/>
<dbReference type="NCBIfam" id="TIGR01395">
    <property type="entry name" value="FlgC"/>
    <property type="match status" value="1"/>
</dbReference>
<dbReference type="InterPro" id="IPR019776">
    <property type="entry name" value="Flagellar_basal_body_rod_CS"/>
</dbReference>
<feature type="domain" description="Flagellar basal body rod protein N-terminal" evidence="7">
    <location>
        <begin position="10"/>
        <end position="31"/>
    </location>
</feature>
<keyword evidence="4 6" id="KW-0975">Bacterial flagellum</keyword>
<feature type="domain" description="Flagellar basal-body/hook protein C-terminal" evidence="8">
    <location>
        <begin position="88"/>
        <end position="132"/>
    </location>
</feature>
<evidence type="ECO:0000256" key="5">
    <source>
        <dbReference type="ARBA" id="ARBA00025933"/>
    </source>
</evidence>
<protein>
    <recommendedName>
        <fullName evidence="3 6">Flagellar basal-body rod protein FlgC</fullName>
    </recommendedName>
</protein>
<dbReference type="PANTHER" id="PTHR30435:SF2">
    <property type="entry name" value="FLAGELLAR BASAL-BODY ROD PROTEIN FLGC"/>
    <property type="match status" value="1"/>
</dbReference>
<dbReference type="GO" id="GO:0030694">
    <property type="term" value="C:bacterial-type flagellum basal body, rod"/>
    <property type="evidence" value="ECO:0007669"/>
    <property type="project" value="UniProtKB-UniRule"/>
</dbReference>
<dbReference type="GO" id="GO:0071978">
    <property type="term" value="P:bacterial-type flagellum-dependent swarming motility"/>
    <property type="evidence" value="ECO:0007669"/>
    <property type="project" value="TreeGrafter"/>
</dbReference>
<accession>A0A2W5PUQ1</accession>
<evidence type="ECO:0000313" key="9">
    <source>
        <dbReference type="EMBL" id="PZQ48487.1"/>
    </source>
</evidence>
<dbReference type="Proteomes" id="UP000249417">
    <property type="component" value="Unassembled WGS sequence"/>
</dbReference>
<dbReference type="Pfam" id="PF06429">
    <property type="entry name" value="Flg_bbr_C"/>
    <property type="match status" value="1"/>
</dbReference>
<comment type="subunit">
    <text evidence="5 6">The basal body constitutes a major portion of the flagellar organelle and consists of four rings (L,P,S, and M) mounted on a central rod. The rod consists of about 26 subunits of FlgG in the distal portion, and FlgB, FlgC and FlgF are thought to build up the proximal portion of the rod with about 6 subunits each.</text>
</comment>
<evidence type="ECO:0000256" key="3">
    <source>
        <dbReference type="ARBA" id="ARBA00017941"/>
    </source>
</evidence>
<keyword evidence="9" id="KW-0969">Cilium</keyword>
<dbReference type="Pfam" id="PF00460">
    <property type="entry name" value="Flg_bb_rod"/>
    <property type="match status" value="1"/>
</dbReference>
<dbReference type="PROSITE" id="PS00588">
    <property type="entry name" value="FLAGELLA_BB_ROD"/>
    <property type="match status" value="1"/>
</dbReference>
<evidence type="ECO:0000256" key="6">
    <source>
        <dbReference type="RuleBase" id="RU362062"/>
    </source>
</evidence>
<comment type="caution">
    <text evidence="9">The sequence shown here is derived from an EMBL/GenBank/DDBJ whole genome shotgun (WGS) entry which is preliminary data.</text>
</comment>
<evidence type="ECO:0000256" key="4">
    <source>
        <dbReference type="ARBA" id="ARBA00023143"/>
    </source>
</evidence>
<name>A0A2W5PUQ1_9BACT</name>
<reference evidence="9 10" key="1">
    <citation type="submission" date="2017-08" db="EMBL/GenBank/DDBJ databases">
        <title>Infants hospitalized years apart are colonized by the same room-sourced microbial strains.</title>
        <authorList>
            <person name="Brooks B."/>
            <person name="Olm M.R."/>
            <person name="Firek B.A."/>
            <person name="Baker R."/>
            <person name="Thomas B.C."/>
            <person name="Morowitz M.J."/>
            <person name="Banfield J.F."/>
        </authorList>
    </citation>
    <scope>NUCLEOTIDE SEQUENCE [LARGE SCALE GENOMIC DNA]</scope>
    <source>
        <strain evidence="9">S2_005_002_R2_29</strain>
    </source>
</reference>
<dbReference type="InterPro" id="IPR006299">
    <property type="entry name" value="FlgC"/>
</dbReference>
<evidence type="ECO:0000256" key="1">
    <source>
        <dbReference type="ARBA" id="ARBA00004117"/>
    </source>
</evidence>
<organism evidence="9 10">
    <name type="scientific">Micavibrio aeruginosavorus</name>
    <dbReference type="NCBI Taxonomy" id="349221"/>
    <lineage>
        <taxon>Bacteria</taxon>
        <taxon>Pseudomonadati</taxon>
        <taxon>Bdellovibrionota</taxon>
        <taxon>Bdellovibrionia</taxon>
        <taxon>Bdellovibrionales</taxon>
        <taxon>Pseudobdellovibrionaceae</taxon>
        <taxon>Micavibrio</taxon>
    </lineage>
</organism>
<proteinExistence type="inferred from homology"/>
<dbReference type="PANTHER" id="PTHR30435">
    <property type="entry name" value="FLAGELLAR PROTEIN"/>
    <property type="match status" value="1"/>
</dbReference>
<dbReference type="InterPro" id="IPR010930">
    <property type="entry name" value="Flg_bb/hook_C_dom"/>
</dbReference>
<gene>
    <name evidence="9" type="primary">flgC</name>
    <name evidence="9" type="ORF">DI551_01490</name>
</gene>
<evidence type="ECO:0000313" key="10">
    <source>
        <dbReference type="Proteomes" id="UP000249417"/>
    </source>
</evidence>
<comment type="subcellular location">
    <subcellularLocation>
        <location evidence="1 6">Bacterial flagellum basal body</location>
    </subcellularLocation>
</comment>
<evidence type="ECO:0000256" key="2">
    <source>
        <dbReference type="ARBA" id="ARBA00009677"/>
    </source>
</evidence>
<keyword evidence="9" id="KW-0282">Flagellum</keyword>
<evidence type="ECO:0000259" key="7">
    <source>
        <dbReference type="Pfam" id="PF00460"/>
    </source>
</evidence>
<sequence length="134" mass="15300">MWNTMAISAYGMKAQGERTRVISENIANANTAAISPDAKPYTRKIITFKNEMDKQYDTNLVKVKDIAPDKKTDYTLKYMPDHPGANAAGYVQMPNVNMVVELTDMREAQRSYEANLGMMDNYRTMSMRTIDMLR</sequence>
<dbReference type="InterPro" id="IPR001444">
    <property type="entry name" value="Flag_bb_rod_N"/>
</dbReference>
<comment type="similarity">
    <text evidence="2">Belongs to the flagella basal body rod proteins family.</text>
</comment>
<keyword evidence="9" id="KW-0966">Cell projection</keyword>